<evidence type="ECO:0000256" key="2">
    <source>
        <dbReference type="SAM" id="Phobius"/>
    </source>
</evidence>
<keyword evidence="2" id="KW-0812">Transmembrane</keyword>
<dbReference type="OrthoDB" id="7626141at2"/>
<keyword evidence="4" id="KW-1185">Reference proteome</keyword>
<dbReference type="Proteomes" id="UP000199382">
    <property type="component" value="Unassembled WGS sequence"/>
</dbReference>
<keyword evidence="2" id="KW-1133">Transmembrane helix</keyword>
<feature type="coiled-coil region" evidence="1">
    <location>
        <begin position="119"/>
        <end position="146"/>
    </location>
</feature>
<keyword evidence="1" id="KW-0175">Coiled coil</keyword>
<proteinExistence type="predicted"/>
<dbReference type="PANTHER" id="PTHR30469">
    <property type="entry name" value="MULTIDRUG RESISTANCE PROTEIN MDTA"/>
    <property type="match status" value="1"/>
</dbReference>
<dbReference type="Gene3D" id="2.40.420.20">
    <property type="match status" value="1"/>
</dbReference>
<evidence type="ECO:0000313" key="4">
    <source>
        <dbReference type="Proteomes" id="UP000199382"/>
    </source>
</evidence>
<dbReference type="RefSeq" id="WP_093156840.1">
    <property type="nucleotide sequence ID" value="NZ_FNEK01000026.1"/>
</dbReference>
<dbReference type="Gene3D" id="1.10.287.470">
    <property type="entry name" value="Helix hairpin bin"/>
    <property type="match status" value="1"/>
</dbReference>
<dbReference type="Gene3D" id="2.40.30.170">
    <property type="match status" value="1"/>
</dbReference>
<dbReference type="AlphaFoldDB" id="A0A1G8XF34"/>
<feature type="coiled-coil region" evidence="1">
    <location>
        <begin position="199"/>
        <end position="233"/>
    </location>
</feature>
<organism evidence="3 4">
    <name type="scientific">Aliiruegeria lutimaris</name>
    <dbReference type="NCBI Taxonomy" id="571298"/>
    <lineage>
        <taxon>Bacteria</taxon>
        <taxon>Pseudomonadati</taxon>
        <taxon>Pseudomonadota</taxon>
        <taxon>Alphaproteobacteria</taxon>
        <taxon>Rhodobacterales</taxon>
        <taxon>Roseobacteraceae</taxon>
        <taxon>Aliiruegeria</taxon>
    </lineage>
</organism>
<dbReference type="Gene3D" id="2.40.50.100">
    <property type="match status" value="1"/>
</dbReference>
<dbReference type="SUPFAM" id="SSF111369">
    <property type="entry name" value="HlyD-like secretion proteins"/>
    <property type="match status" value="2"/>
</dbReference>
<sequence length="497" mass="53330">MQFLRRSLVGLFLFSVTIGILIYAGIVFNDAVQEMLARESHQRPARERIMPVNSVVIEAGTATPVITAFGQVQSRRILELRAGAGGRIVELYEQFDAGATVEQGTLLAQIDPTDALSALEIARTELAEAEVELRDAERNLVLVGNELVASRAQAQLRSQALKRQQDLANRGVGTEAAIETAALAEASANQAVVARQLVEAAAENRVEQARNQLERARIAVADAERRLEDTKVYAAFTGTLAGVDVVQGGLVSQNERLATLIDPTTLEVDFRLSTTQYARLLDEAGTLINAPVQATLDVLGLDLLAQGRISRVDALVGEGQTGRLLFARLDSFAGFRPGDFVTVQVREPELTDVAVLPATAVDAASSVLVIGPEKRLTVAEVEVLRRQGDEVIVSVGTLAGQRIVAERTPLIGPGVLVRDLTMQAEERMEDSESNDAGGSKDASELIALTPERRAALIAAVEGNTRMPAEARARVLSQLQQEKVPAGVVERIESRMGG</sequence>
<dbReference type="GO" id="GO:1990281">
    <property type="term" value="C:efflux pump complex"/>
    <property type="evidence" value="ECO:0007669"/>
    <property type="project" value="TreeGrafter"/>
</dbReference>
<reference evidence="3 4" key="1">
    <citation type="submission" date="2016-10" db="EMBL/GenBank/DDBJ databases">
        <authorList>
            <person name="de Groot N.N."/>
        </authorList>
    </citation>
    <scope>NUCLEOTIDE SEQUENCE [LARGE SCALE GENOMIC DNA]</scope>
    <source>
        <strain evidence="3 4">DSM 25294</strain>
    </source>
</reference>
<dbReference type="PANTHER" id="PTHR30469:SF29">
    <property type="entry name" value="BLR2860 PROTEIN"/>
    <property type="match status" value="1"/>
</dbReference>
<feature type="transmembrane region" description="Helical" evidence="2">
    <location>
        <begin position="7"/>
        <end position="28"/>
    </location>
</feature>
<protein>
    <submittedName>
        <fullName evidence="3">HlyD family secretion protein</fullName>
    </submittedName>
</protein>
<dbReference type="GO" id="GO:0015562">
    <property type="term" value="F:efflux transmembrane transporter activity"/>
    <property type="evidence" value="ECO:0007669"/>
    <property type="project" value="TreeGrafter"/>
</dbReference>
<evidence type="ECO:0000256" key="1">
    <source>
        <dbReference type="SAM" id="Coils"/>
    </source>
</evidence>
<dbReference type="STRING" id="571298.SAMN04488026_102628"/>
<evidence type="ECO:0000313" key="3">
    <source>
        <dbReference type="EMBL" id="SDJ89229.1"/>
    </source>
</evidence>
<accession>A0A1G8XF34</accession>
<name>A0A1G8XF34_9RHOB</name>
<gene>
    <name evidence="3" type="ORF">SAMN04488026_102628</name>
</gene>
<dbReference type="EMBL" id="FNEK01000026">
    <property type="protein sequence ID" value="SDJ89229.1"/>
    <property type="molecule type" value="Genomic_DNA"/>
</dbReference>
<keyword evidence="2" id="KW-0472">Membrane</keyword>